<gene>
    <name evidence="1" type="ordered locus">Caci_1670</name>
</gene>
<evidence type="ECO:0000313" key="2">
    <source>
        <dbReference type="Proteomes" id="UP000000851"/>
    </source>
</evidence>
<dbReference type="eggNOG" id="COG1432">
    <property type="taxonomic scope" value="Bacteria"/>
</dbReference>
<proteinExistence type="predicted"/>
<dbReference type="KEGG" id="cai:Caci_1670"/>
<dbReference type="Gene3D" id="3.40.50.1010">
    <property type="entry name" value="5'-nuclease"/>
    <property type="match status" value="1"/>
</dbReference>
<keyword evidence="2" id="KW-1185">Reference proteome</keyword>
<dbReference type="RefSeq" id="WP_012785885.1">
    <property type="nucleotide sequence ID" value="NC_013131.1"/>
</dbReference>
<reference evidence="1 2" key="1">
    <citation type="journal article" date="2009" name="Stand. Genomic Sci.">
        <title>Complete genome sequence of Catenulispora acidiphila type strain (ID 139908).</title>
        <authorList>
            <person name="Copeland A."/>
            <person name="Lapidus A."/>
            <person name="Glavina Del Rio T."/>
            <person name="Nolan M."/>
            <person name="Lucas S."/>
            <person name="Chen F."/>
            <person name="Tice H."/>
            <person name="Cheng J.F."/>
            <person name="Bruce D."/>
            <person name="Goodwin L."/>
            <person name="Pitluck S."/>
            <person name="Mikhailova N."/>
            <person name="Pati A."/>
            <person name="Ivanova N."/>
            <person name="Mavromatis K."/>
            <person name="Chen A."/>
            <person name="Palaniappan K."/>
            <person name="Chain P."/>
            <person name="Land M."/>
            <person name="Hauser L."/>
            <person name="Chang Y.J."/>
            <person name="Jeffries C.D."/>
            <person name="Chertkov O."/>
            <person name="Brettin T."/>
            <person name="Detter J.C."/>
            <person name="Han C."/>
            <person name="Ali Z."/>
            <person name="Tindall B.J."/>
            <person name="Goker M."/>
            <person name="Bristow J."/>
            <person name="Eisen J.A."/>
            <person name="Markowitz V."/>
            <person name="Hugenholtz P."/>
            <person name="Kyrpides N.C."/>
            <person name="Klenk H.P."/>
        </authorList>
    </citation>
    <scope>NUCLEOTIDE SEQUENCE [LARGE SCALE GENOMIC DNA]</scope>
    <source>
        <strain evidence="2">DSM 44928 / JCM 14897 / NBRC 102108 / NRRL B-24433 / ID139908</strain>
    </source>
</reference>
<dbReference type="InParanoid" id="C7QBL4"/>
<dbReference type="EMBL" id="CP001700">
    <property type="protein sequence ID" value="ACU70591.1"/>
    <property type="molecule type" value="Genomic_DNA"/>
</dbReference>
<dbReference type="AlphaFoldDB" id="C7QBL4"/>
<protein>
    <submittedName>
        <fullName evidence="1">Uncharacterized protein</fullName>
    </submittedName>
</protein>
<dbReference type="Proteomes" id="UP000000851">
    <property type="component" value="Chromosome"/>
</dbReference>
<organism evidence="1 2">
    <name type="scientific">Catenulispora acidiphila (strain DSM 44928 / JCM 14897 / NBRC 102108 / NRRL B-24433 / ID139908)</name>
    <dbReference type="NCBI Taxonomy" id="479433"/>
    <lineage>
        <taxon>Bacteria</taxon>
        <taxon>Bacillati</taxon>
        <taxon>Actinomycetota</taxon>
        <taxon>Actinomycetes</taxon>
        <taxon>Catenulisporales</taxon>
        <taxon>Catenulisporaceae</taxon>
        <taxon>Catenulispora</taxon>
    </lineage>
</organism>
<sequence length="244" mass="26327">MRVGVYIDGFNLYYGAKFIMGGSGVPGWRWLDLRGLSDSLVARESGWPGASVTRVVYCTARIRGGSNPTAQHDQDTYLRALQASKSVDVSEEGYYVERLATAPLAKKGPKGKPVLVTADWPLMVQDAQGTAVAGARFIAQVARREEKGSDVNVASHLLIDVYEGRIDAAVVISNDSDLAYPVRMMRQKVPLGLVNPTKNYNAGALNGNPSDGVGGHWWYQLTAADLTSSQLTSLVGKITKPVGW</sequence>
<dbReference type="STRING" id="479433.Caci_1670"/>
<dbReference type="CDD" id="cd18722">
    <property type="entry name" value="PIN_NicB-like"/>
    <property type="match status" value="1"/>
</dbReference>
<accession>C7QBL4</accession>
<dbReference type="HOGENOM" id="CLU_076076_0_1_11"/>
<dbReference type="OrthoDB" id="9809421at2"/>
<name>C7QBL4_CATAD</name>
<evidence type="ECO:0000313" key="1">
    <source>
        <dbReference type="EMBL" id="ACU70591.1"/>
    </source>
</evidence>